<evidence type="ECO:0000256" key="4">
    <source>
        <dbReference type="ARBA" id="ARBA00023163"/>
    </source>
</evidence>
<evidence type="ECO:0000313" key="6">
    <source>
        <dbReference type="EMBL" id="RDB54397.1"/>
    </source>
</evidence>
<dbReference type="Pfam" id="PF00126">
    <property type="entry name" value="HTH_1"/>
    <property type="match status" value="1"/>
</dbReference>
<sequence length="298" mass="33495">MNLSQLYYFRKLAEVKHYTHAAEELFISQPTLSNSISQLEKELGIPLFKREGRTIKLTRYGAEFYEYATEALNALEKGIALAKEHAGSPTGSIDIGAIYTIQSDYLPALIKGYRETFGRSAQVNVFQGLTLPLIEDLENDRYELAFTAYVPDKANLTFIPVLTQQLVAVVHRSDKLAWSKNLKLEDLRGREVITYPPNTPIGAEVAQLMKTHGITPYHTSANDEITLGSMVDSTAGTVGLALNTIGLSPFRELITKKLIQVDDDFHTVCLTFKTASYKTRAVENFIEFTRSFEWDSKR</sequence>
<comment type="similarity">
    <text evidence="1">Belongs to the LysR transcriptional regulatory family.</text>
</comment>
<dbReference type="STRING" id="1034345.GCA_000236865_00287"/>
<accession>A0A369L6H3</accession>
<evidence type="ECO:0000256" key="2">
    <source>
        <dbReference type="ARBA" id="ARBA00023015"/>
    </source>
</evidence>
<keyword evidence="3" id="KW-0238">DNA-binding</keyword>
<dbReference type="FunFam" id="1.10.10.10:FF:000001">
    <property type="entry name" value="LysR family transcriptional regulator"/>
    <property type="match status" value="1"/>
</dbReference>
<protein>
    <submittedName>
        <fullName evidence="6">LysR family transcriptional regulator</fullName>
    </submittedName>
</protein>
<feature type="domain" description="HTH lysR-type" evidence="5">
    <location>
        <begin position="1"/>
        <end position="58"/>
    </location>
</feature>
<dbReference type="PRINTS" id="PR00039">
    <property type="entry name" value="HTHLYSR"/>
</dbReference>
<dbReference type="SUPFAM" id="SSF53850">
    <property type="entry name" value="Periplasmic binding protein-like II"/>
    <property type="match status" value="1"/>
</dbReference>
<dbReference type="InterPro" id="IPR036388">
    <property type="entry name" value="WH-like_DNA-bd_sf"/>
</dbReference>
<organism evidence="6 7">
    <name type="scientific">Senegalimassilia anaerobia</name>
    <dbReference type="NCBI Taxonomy" id="1473216"/>
    <lineage>
        <taxon>Bacteria</taxon>
        <taxon>Bacillati</taxon>
        <taxon>Actinomycetota</taxon>
        <taxon>Coriobacteriia</taxon>
        <taxon>Coriobacteriales</taxon>
        <taxon>Coriobacteriaceae</taxon>
        <taxon>Senegalimassilia</taxon>
    </lineage>
</organism>
<dbReference type="Gene3D" id="1.10.10.10">
    <property type="entry name" value="Winged helix-like DNA-binding domain superfamily/Winged helix DNA-binding domain"/>
    <property type="match status" value="1"/>
</dbReference>
<proteinExistence type="inferred from homology"/>
<dbReference type="AlphaFoldDB" id="A0A369L6H3"/>
<dbReference type="GO" id="GO:0003700">
    <property type="term" value="F:DNA-binding transcription factor activity"/>
    <property type="evidence" value="ECO:0007669"/>
    <property type="project" value="InterPro"/>
</dbReference>
<dbReference type="EMBL" id="PPTP01000010">
    <property type="protein sequence ID" value="RDB54397.1"/>
    <property type="molecule type" value="Genomic_DNA"/>
</dbReference>
<dbReference type="OrthoDB" id="3183195at2"/>
<keyword evidence="7" id="KW-1185">Reference proteome</keyword>
<dbReference type="Gene3D" id="3.40.190.290">
    <property type="match status" value="1"/>
</dbReference>
<evidence type="ECO:0000256" key="1">
    <source>
        <dbReference type="ARBA" id="ARBA00009437"/>
    </source>
</evidence>
<dbReference type="PANTHER" id="PTHR30346">
    <property type="entry name" value="TRANSCRIPTIONAL DUAL REGULATOR HCAR-RELATED"/>
    <property type="match status" value="1"/>
</dbReference>
<dbReference type="GO" id="GO:0003677">
    <property type="term" value="F:DNA binding"/>
    <property type="evidence" value="ECO:0007669"/>
    <property type="project" value="UniProtKB-KW"/>
</dbReference>
<dbReference type="PROSITE" id="PS50931">
    <property type="entry name" value="HTH_LYSR"/>
    <property type="match status" value="1"/>
</dbReference>
<dbReference type="Pfam" id="PF03466">
    <property type="entry name" value="LysR_substrate"/>
    <property type="match status" value="1"/>
</dbReference>
<dbReference type="InterPro" id="IPR036390">
    <property type="entry name" value="WH_DNA-bd_sf"/>
</dbReference>
<dbReference type="Proteomes" id="UP000253792">
    <property type="component" value="Unassembled WGS sequence"/>
</dbReference>
<dbReference type="PANTHER" id="PTHR30346:SF28">
    <property type="entry name" value="HTH-TYPE TRANSCRIPTIONAL REGULATOR CYNR"/>
    <property type="match status" value="1"/>
</dbReference>
<dbReference type="InterPro" id="IPR005119">
    <property type="entry name" value="LysR_subst-bd"/>
</dbReference>
<evidence type="ECO:0000259" key="5">
    <source>
        <dbReference type="PROSITE" id="PS50931"/>
    </source>
</evidence>
<gene>
    <name evidence="6" type="ORF">C1880_09330</name>
</gene>
<dbReference type="InterPro" id="IPR000847">
    <property type="entry name" value="LysR_HTH_N"/>
</dbReference>
<name>A0A369L6H3_9ACTN</name>
<dbReference type="SUPFAM" id="SSF46785">
    <property type="entry name" value="Winged helix' DNA-binding domain"/>
    <property type="match status" value="1"/>
</dbReference>
<comment type="caution">
    <text evidence="6">The sequence shown here is derived from an EMBL/GenBank/DDBJ whole genome shotgun (WGS) entry which is preliminary data.</text>
</comment>
<dbReference type="RefSeq" id="WP_114621231.1">
    <property type="nucleotide sequence ID" value="NZ_PPTP01000010.1"/>
</dbReference>
<reference evidence="6 7" key="1">
    <citation type="journal article" date="2018" name="Elife">
        <title>Discovery and characterization of a prevalent human gut bacterial enzyme sufficient for the inactivation of a family of plant toxins.</title>
        <authorList>
            <person name="Koppel N."/>
            <person name="Bisanz J.E."/>
            <person name="Pandelia M.E."/>
            <person name="Turnbaugh P.J."/>
            <person name="Balskus E.P."/>
        </authorList>
    </citation>
    <scope>NUCLEOTIDE SEQUENCE [LARGE SCALE GENOMIC DNA]</scope>
    <source>
        <strain evidence="7">anaerobia AP69FAA</strain>
    </source>
</reference>
<dbReference type="GO" id="GO:0032993">
    <property type="term" value="C:protein-DNA complex"/>
    <property type="evidence" value="ECO:0007669"/>
    <property type="project" value="TreeGrafter"/>
</dbReference>
<keyword evidence="2" id="KW-0805">Transcription regulation</keyword>
<evidence type="ECO:0000313" key="7">
    <source>
        <dbReference type="Proteomes" id="UP000253792"/>
    </source>
</evidence>
<evidence type="ECO:0000256" key="3">
    <source>
        <dbReference type="ARBA" id="ARBA00023125"/>
    </source>
</evidence>
<keyword evidence="4" id="KW-0804">Transcription</keyword>